<keyword evidence="4" id="KW-1185">Reference proteome</keyword>
<protein>
    <recommendedName>
        <fullName evidence="2">Heterokaryon incompatibility domain-containing protein</fullName>
    </recommendedName>
</protein>
<dbReference type="EMBL" id="CAJRGZ010000015">
    <property type="protein sequence ID" value="CAG5142819.1"/>
    <property type="molecule type" value="Genomic_DNA"/>
</dbReference>
<gene>
    <name evidence="3" type="ORF">ALTATR162_LOCUS1230</name>
</gene>
<dbReference type="OrthoDB" id="194358at2759"/>
<evidence type="ECO:0000256" key="1">
    <source>
        <dbReference type="SAM" id="MobiDB-lite"/>
    </source>
</evidence>
<evidence type="ECO:0000313" key="3">
    <source>
        <dbReference type="EMBL" id="CAG5142819.1"/>
    </source>
</evidence>
<dbReference type="PANTHER" id="PTHR24148:SF82">
    <property type="entry name" value="HETEROKARYON INCOMPATIBILITY DOMAIN-CONTAINING PROTEIN"/>
    <property type="match status" value="1"/>
</dbReference>
<dbReference type="RefSeq" id="XP_043164760.1">
    <property type="nucleotide sequence ID" value="XM_043308825.1"/>
</dbReference>
<sequence>MAEGSIAHQGTASADGLQPGHDIFRTPHNDLFYATKLHSELDPTQHQIRLVKLWPGTEDDVIECTLLPGVPLVDKKGQYTAPSYCAGSAKNTESIILNGKPFNVFANLAHALREVRNFWASTHGDRECILWIDQISINQSDIKERSHQVRFMREIYQYAEQVLVCLSTEKVDPRGMNWLVELARDASFCHLVTKSEVYDDIPDNQECAEFTKEDIRMLLNRHVYAKAGDEEFFEGWLAFYKVIEAPWFTRAGTFASWRLLYPLWTIVCSWEYYNHPIKYAIMTDIQEHARSDSMKVSTPSAENMRMNLNMVPDSVFAELYEQQLDRYHSSEGHIHQGFAPAAGFAGDELIAPSGGYVEEADWNADVDDDESLLPKSPCPSLVPLSEVNVLITAMDNDANHLDPWPPLSEWLALLHVSVQGPATRMRSKIKSVLLKKLDAMAKMEMAENKAAIIELLGIRC</sequence>
<evidence type="ECO:0000259" key="2">
    <source>
        <dbReference type="Pfam" id="PF06985"/>
    </source>
</evidence>
<name>A0A8J2HWA9_9PLEO</name>
<dbReference type="AlphaFoldDB" id="A0A8J2HWA9"/>
<dbReference type="Pfam" id="PF06985">
    <property type="entry name" value="HET"/>
    <property type="match status" value="1"/>
</dbReference>
<dbReference type="InterPro" id="IPR052895">
    <property type="entry name" value="HetReg/Transcr_Mod"/>
</dbReference>
<proteinExistence type="predicted"/>
<feature type="region of interest" description="Disordered" evidence="1">
    <location>
        <begin position="1"/>
        <end position="20"/>
    </location>
</feature>
<evidence type="ECO:0000313" key="4">
    <source>
        <dbReference type="Proteomes" id="UP000676310"/>
    </source>
</evidence>
<accession>A0A8J2HWA9</accession>
<dbReference type="InterPro" id="IPR010730">
    <property type="entry name" value="HET"/>
</dbReference>
<dbReference type="GeneID" id="67012542"/>
<comment type="caution">
    <text evidence="3">The sequence shown here is derived from an EMBL/GenBank/DDBJ whole genome shotgun (WGS) entry which is preliminary data.</text>
</comment>
<dbReference type="PANTHER" id="PTHR24148">
    <property type="entry name" value="ANKYRIN REPEAT DOMAIN-CONTAINING PROTEIN 39 HOMOLOG-RELATED"/>
    <property type="match status" value="1"/>
</dbReference>
<dbReference type="Proteomes" id="UP000676310">
    <property type="component" value="Unassembled WGS sequence"/>
</dbReference>
<feature type="domain" description="Heterokaryon incompatibility" evidence="2">
    <location>
        <begin position="79"/>
        <end position="251"/>
    </location>
</feature>
<organism evidence="3 4">
    <name type="scientific">Alternaria atra</name>
    <dbReference type="NCBI Taxonomy" id="119953"/>
    <lineage>
        <taxon>Eukaryota</taxon>
        <taxon>Fungi</taxon>
        <taxon>Dikarya</taxon>
        <taxon>Ascomycota</taxon>
        <taxon>Pezizomycotina</taxon>
        <taxon>Dothideomycetes</taxon>
        <taxon>Pleosporomycetidae</taxon>
        <taxon>Pleosporales</taxon>
        <taxon>Pleosporineae</taxon>
        <taxon>Pleosporaceae</taxon>
        <taxon>Alternaria</taxon>
        <taxon>Alternaria sect. Ulocladioides</taxon>
    </lineage>
</organism>
<reference evidence="3" key="1">
    <citation type="submission" date="2021-05" db="EMBL/GenBank/DDBJ databases">
        <authorList>
            <person name="Stam R."/>
        </authorList>
    </citation>
    <scope>NUCLEOTIDE SEQUENCE</scope>
    <source>
        <strain evidence="3">CS162</strain>
    </source>
</reference>